<evidence type="ECO:0000313" key="10">
    <source>
        <dbReference type="Proteomes" id="UP001059617"/>
    </source>
</evidence>
<evidence type="ECO:0000256" key="3">
    <source>
        <dbReference type="ARBA" id="ARBA00022692"/>
    </source>
</evidence>
<feature type="transmembrane region" description="Helical" evidence="7">
    <location>
        <begin position="795"/>
        <end position="817"/>
    </location>
</feature>
<dbReference type="Pfam" id="PF02687">
    <property type="entry name" value="FtsX"/>
    <property type="match status" value="2"/>
</dbReference>
<feature type="transmembrane region" description="Helical" evidence="7">
    <location>
        <begin position="419"/>
        <end position="448"/>
    </location>
</feature>
<feature type="transmembrane region" description="Helical" evidence="7">
    <location>
        <begin position="469"/>
        <end position="492"/>
    </location>
</feature>
<reference evidence="9" key="1">
    <citation type="submission" date="2021-04" db="EMBL/GenBank/DDBJ databases">
        <authorList>
            <person name="Hartkoorn R.C."/>
            <person name="Beaudoing E."/>
            <person name="Hot D."/>
        </authorList>
    </citation>
    <scope>NUCLEOTIDE SEQUENCE</scope>
    <source>
        <strain evidence="9">NRRL B-16292</strain>
    </source>
</reference>
<keyword evidence="5 7" id="KW-0472">Membrane</keyword>
<feature type="domain" description="ABC3 transporter permease C-terminal" evidence="8">
    <location>
        <begin position="266"/>
        <end position="376"/>
    </location>
</feature>
<feature type="domain" description="ABC3 transporter permease C-terminal" evidence="8">
    <location>
        <begin position="711"/>
        <end position="817"/>
    </location>
</feature>
<evidence type="ECO:0000259" key="8">
    <source>
        <dbReference type="Pfam" id="PF02687"/>
    </source>
</evidence>
<keyword evidence="4 7" id="KW-1133">Transmembrane helix</keyword>
<evidence type="ECO:0000256" key="2">
    <source>
        <dbReference type="ARBA" id="ARBA00022475"/>
    </source>
</evidence>
<keyword evidence="2" id="KW-1003">Cell membrane</keyword>
<dbReference type="PANTHER" id="PTHR30572">
    <property type="entry name" value="MEMBRANE COMPONENT OF TRANSPORTER-RELATED"/>
    <property type="match status" value="1"/>
</dbReference>
<dbReference type="InterPro" id="IPR003838">
    <property type="entry name" value="ABC3_permease_C"/>
</dbReference>
<dbReference type="RefSeq" id="WP_259856613.1">
    <property type="nucleotide sequence ID" value="NZ_CP073720.1"/>
</dbReference>
<feature type="transmembrane region" description="Helical" evidence="7">
    <location>
        <begin position="252"/>
        <end position="276"/>
    </location>
</feature>
<evidence type="ECO:0000256" key="4">
    <source>
        <dbReference type="ARBA" id="ARBA00022989"/>
    </source>
</evidence>
<comment type="subcellular location">
    <subcellularLocation>
        <location evidence="1">Cell membrane</location>
        <topology evidence="1">Multi-pass membrane protein</topology>
    </subcellularLocation>
</comment>
<dbReference type="Proteomes" id="UP001059617">
    <property type="component" value="Chromosome"/>
</dbReference>
<feature type="transmembrane region" description="Helical" evidence="7">
    <location>
        <begin position="392"/>
        <end position="413"/>
    </location>
</feature>
<feature type="transmembrane region" description="Helical" evidence="7">
    <location>
        <begin position="346"/>
        <end position="371"/>
    </location>
</feature>
<evidence type="ECO:0000256" key="7">
    <source>
        <dbReference type="SAM" id="Phobius"/>
    </source>
</evidence>
<sequence length="829" mass="83869">MSIREYAGSWRVAVRMARRAARRGKARTALIVLMLALPVYAGTVLALSYAGTYTSADAEATWRLGQADYEITGTKPDAALATLPAGSRTVPVTYGRTVVRAGGTYSLRAYTAADVDDDLTRGMFAVRAGRAPRGPGEVAVSGRLAAAHGIRLGDRLAVGVPLTERTVVGIVDAARELSIPLVLTPADQPLSGDAPHILAKLPPGAGWTPPDPSEHMVCQPAGDNGETCVSAFSTAFRGDLRPGAAELATRTAAFVLVVGFAGTQVALLAGAAFAIGARRRRRELAMVAAAGAGRTQVARMVLADGLLLGAFAGVCGVGLGALTYLAGRDTVERVADHPLSDGAVPVAALAGIALFAVAVGLLAALGPARAAARLTPRAALAGRETASRASNLRWLVGGMLAAAGGAAAAVVAAGPTGSIVTVAAGTVTILLGVTAFAPVLVTAAGRLARRLPLAVRLAARHAARHRLRTAASAAAVCTAVAGSMALMLYTAADSTGSMMLQPNARDGQVLLPAQVAARLTPERLHEIERALPTRAAVPLTVVADPARQADQPEPDYGRTGVPAIPSQVVAVGGDAVIQAVTGAEAPPAALAALRDGGAVVFYPSLITDGMLTIGEGVRLPATLVPAPDYYTDLPGVVVSGETAARHGLATGPGGVVVDVTRAPTAAEIAAVNSLVLAAQVETDPPVAAPAPVVIGAKPVVGGRDYGAMYLVLAAISAVVTLAATAVAVGLATSEMRDDLATLAAVGAEPRLRRRIAAAQAGLIVSIGALLGVAGGIAPAAGMVAFRRDLEWQVPWLPLVLTMLVTPMLAVAATALLTRPRLVLARRMTA</sequence>
<dbReference type="InterPro" id="IPR050250">
    <property type="entry name" value="Macrolide_Exporter_MacB"/>
</dbReference>
<feature type="transmembrane region" description="Helical" evidence="7">
    <location>
        <begin position="760"/>
        <end position="783"/>
    </location>
</feature>
<evidence type="ECO:0000313" key="9">
    <source>
        <dbReference type="EMBL" id="UWP79102.1"/>
    </source>
</evidence>
<organism evidence="9 10">
    <name type="scientific">Dactylosporangium fulvum</name>
    <dbReference type="NCBI Taxonomy" id="53359"/>
    <lineage>
        <taxon>Bacteria</taxon>
        <taxon>Bacillati</taxon>
        <taxon>Actinomycetota</taxon>
        <taxon>Actinomycetes</taxon>
        <taxon>Micromonosporales</taxon>
        <taxon>Micromonosporaceae</taxon>
        <taxon>Dactylosporangium</taxon>
    </lineage>
</organism>
<evidence type="ECO:0000256" key="6">
    <source>
        <dbReference type="ARBA" id="ARBA00038076"/>
    </source>
</evidence>
<evidence type="ECO:0000256" key="5">
    <source>
        <dbReference type="ARBA" id="ARBA00023136"/>
    </source>
</evidence>
<evidence type="ECO:0000256" key="1">
    <source>
        <dbReference type="ARBA" id="ARBA00004651"/>
    </source>
</evidence>
<gene>
    <name evidence="9" type="ORF">Dfulv_28485</name>
</gene>
<feature type="transmembrane region" description="Helical" evidence="7">
    <location>
        <begin position="306"/>
        <end position="326"/>
    </location>
</feature>
<keyword evidence="3 7" id="KW-0812">Transmembrane</keyword>
<name>A0ABY5VMZ4_9ACTN</name>
<dbReference type="PANTHER" id="PTHR30572:SF4">
    <property type="entry name" value="ABC TRANSPORTER PERMEASE YTRF"/>
    <property type="match status" value="1"/>
</dbReference>
<comment type="similarity">
    <text evidence="6">Belongs to the ABC-4 integral membrane protein family.</text>
</comment>
<reference evidence="9" key="2">
    <citation type="submission" date="2022-09" db="EMBL/GenBank/DDBJ databases">
        <title>Biosynthetic gene clusters of Dactylosporangioum fulvum.</title>
        <authorList>
            <person name="Caradec T."/>
        </authorList>
    </citation>
    <scope>NUCLEOTIDE SEQUENCE</scope>
    <source>
        <strain evidence="9">NRRL B-16292</strain>
    </source>
</reference>
<accession>A0ABY5VMZ4</accession>
<proteinExistence type="inferred from homology"/>
<keyword evidence="10" id="KW-1185">Reference proteome</keyword>
<dbReference type="EMBL" id="CP073720">
    <property type="protein sequence ID" value="UWP79102.1"/>
    <property type="molecule type" value="Genomic_DNA"/>
</dbReference>
<protein>
    <submittedName>
        <fullName evidence="9">ABC transporter permease</fullName>
    </submittedName>
</protein>
<feature type="transmembrane region" description="Helical" evidence="7">
    <location>
        <begin position="707"/>
        <end position="731"/>
    </location>
</feature>